<evidence type="ECO:0000313" key="3">
    <source>
        <dbReference type="Proteomes" id="UP000183585"/>
    </source>
</evidence>
<evidence type="ECO:0000256" key="1">
    <source>
        <dbReference type="SAM" id="MobiDB-lite"/>
    </source>
</evidence>
<accession>A0A1C4X6B1</accession>
<proteinExistence type="predicted"/>
<dbReference type="AlphaFoldDB" id="A0A1C4X6B1"/>
<feature type="region of interest" description="Disordered" evidence="1">
    <location>
        <begin position="50"/>
        <end position="74"/>
    </location>
</feature>
<evidence type="ECO:0000313" key="2">
    <source>
        <dbReference type="EMBL" id="SCF03940.1"/>
    </source>
</evidence>
<dbReference type="Proteomes" id="UP000183585">
    <property type="component" value="Unassembled WGS sequence"/>
</dbReference>
<protein>
    <submittedName>
        <fullName evidence="2">Uncharacterized protein</fullName>
    </submittedName>
</protein>
<gene>
    <name evidence="2" type="ORF">GA0070563_104262</name>
</gene>
<dbReference type="STRING" id="47853.TK50_24895"/>
<reference evidence="3" key="1">
    <citation type="submission" date="2016-06" db="EMBL/GenBank/DDBJ databases">
        <authorList>
            <person name="Varghese N."/>
            <person name="Submissions Spin"/>
        </authorList>
    </citation>
    <scope>NUCLEOTIDE SEQUENCE [LARGE SCALE GENOMIC DNA]</scope>
    <source>
        <strain evidence="3">DSM 43168</strain>
    </source>
</reference>
<organism evidence="2 3">
    <name type="scientific">Micromonospora carbonacea</name>
    <dbReference type="NCBI Taxonomy" id="47853"/>
    <lineage>
        <taxon>Bacteria</taxon>
        <taxon>Bacillati</taxon>
        <taxon>Actinomycetota</taxon>
        <taxon>Actinomycetes</taxon>
        <taxon>Micromonosporales</taxon>
        <taxon>Micromonosporaceae</taxon>
        <taxon>Micromonospora</taxon>
    </lineage>
</organism>
<keyword evidence="3" id="KW-1185">Reference proteome</keyword>
<name>A0A1C4X6B1_9ACTN</name>
<sequence length="74" mass="8385">MNVYPRRMRQRMQWWKWLGLAGLAGVAATGVVVARAERRRRAYTPDEIRARLRDRHAEATATGEIGTPPADQPA</sequence>
<dbReference type="EMBL" id="FMCT01000004">
    <property type="protein sequence ID" value="SCF03940.1"/>
    <property type="molecule type" value="Genomic_DNA"/>
</dbReference>